<dbReference type="PANTHER" id="PTHR36812">
    <property type="entry name" value="NEUROFILAMENT TRIPLET M PROTEIN-LIKE PROTEIN"/>
    <property type="match status" value="1"/>
</dbReference>
<feature type="compositionally biased region" description="Low complexity" evidence="1">
    <location>
        <begin position="595"/>
        <end position="606"/>
    </location>
</feature>
<dbReference type="Proteomes" id="UP001295423">
    <property type="component" value="Unassembled WGS sequence"/>
</dbReference>
<feature type="region of interest" description="Disordered" evidence="1">
    <location>
        <begin position="352"/>
        <end position="413"/>
    </location>
</feature>
<feature type="region of interest" description="Disordered" evidence="1">
    <location>
        <begin position="987"/>
        <end position="1006"/>
    </location>
</feature>
<feature type="compositionally biased region" description="Acidic residues" evidence="1">
    <location>
        <begin position="219"/>
        <end position="242"/>
    </location>
</feature>
<feature type="compositionally biased region" description="Low complexity" evidence="1">
    <location>
        <begin position="148"/>
        <end position="158"/>
    </location>
</feature>
<accession>A0AAD2JNY9</accession>
<feature type="region of interest" description="Disordered" evidence="1">
    <location>
        <begin position="1"/>
        <end position="50"/>
    </location>
</feature>
<feature type="region of interest" description="Disordered" evidence="1">
    <location>
        <begin position="584"/>
        <end position="641"/>
    </location>
</feature>
<sequence length="1685" mass="186108">MDPSKAVPWQVEWKRPRWNQISSKGGSAKGDDDVVVEKKQQGNHSPTTATATATATATTNNNNNIHNTNSIIVGSASSQVDLDELPATSVVYSELVAASAAATESLMLTVTLLSRQPVNQMKKDAHSTTTTAAAAVASELLLELHSLPATTLDNNDNVTNDDETNDDDDGDENKQDSSKSSSSSSSSSSRLLASKRLQWPEAVFDDAITTQDEIIMVDQESEEKKEDDDDDEDDDDENENEKDDNNHDTAKESSKGGGTSLSSSPKKNKNALSKLQDWFTLSPLMGKLERKSKAEQQAFLGNHNPNGLLSAVLIRRPKQQNGGANANAGGTKEDVMDTIALMSLGMAAGNNATAPFGQQQQQQKQQVDGASASPSKKEKMPSSTSGNDENRTSRKQKDDNGKDESDNEENEKDTALPDLYLACMTVRGLVAIYSPWTLLQLEEMKAPTSSNTTETNEVRKKKNIEFVDSLATLFLGQEIFAALEQSWKPLSEPLSTISLSILEQNQVYKQRRKRRRALDVSLWNHLVESATIPHRTVANRAQTLAVAGPSYLAVFGSGIPYTQVFRHDDESTMGGDPTHLQSVEHQQMEDDDGWWDQQQQQQQQQQDGKRKSEEVAFLRPRIDSNGSNWSQENDDDGSVPKVELISGPIQEWVRRDSDLDENADKENEDEAKANKKLKKWWQRKGSSADTDDLPLSLSTGGFITFCSVSQWSETRTLFLPFVPKQISYIPEWNSMEIVLVMGQTQAIAVRLDSSQVPVVIGNVTDQLQRSVVDSIDDSLGAQTPVKNENYMNIKRFQVLPIAIPHSTVSSCILCGSAPGVQPPSLLQLFTEETHHGLVLQKSLKGITALGTIELSYAPSDVAKIHVGETESLSSSWSVLGQGWSLLGTNENVYFICWEGATVAGGVALVHVLDASPVLASSLPTCVDFVSQRRPYIADRAFEIKTDLMGPYESFETKDITNEATEKDAIDRIVVEAMESVSGFSSRSQIEDDDEINRESHGLSEEMQLSSREKSVRLLSRCSSWTRLEHTLDKMERQVHIVSLRSGNAQSPQYTFTLRQLFVENGSTSPFHQVLSWLADRGDYFTASSIALSLLQDVETLYHLWTTSDKIDNTEEQNMLEGLLDGIEPIEEFEDENGTPSPATVQLADMTVGCLAKGGFEMSSTLEKFLRENKLYDPPRACLMLVSTTAKALSDHYEKTASSNNSVEELLWPVRSLLEAGVARDCLPTALLLLNSTIPDELRGREQESGIAMIDVTTALISAIVASDKNAAELLLDLIDGTSNQKYWQSLDHQTQLVLSLTFVSGGYPLLRHREIRSWTRDRLHSCVADEASPETQDLPSEWLKKLVSACLSNAGCDQDEFDTGTPNEIEKGSMDFEDSVDHHRRRMLKYRKSLTPVRGRVGVDFDLLVPCLLILHRRRIQWNGDDSDQTQSLLDAACYVAGRHSNDQFAFAFDSSTVMKQCAIAGNVRAAAKLIGGANGFVLHCSDILIKQLGVSMKDAEAFLLNDALSADFLDSSGGKDDFQLGEAHRYLLLLLDEHILTIQTYGEFDTVHIRGRVDPVFSSRSILRSWLCISYGDKINSVDWLVKYLRKRLRMDGDEGRSPYRLPCAALCRSLFWAKGGGTNDSLSVQMGMDITFLVHLALSCCGLVESIPLSIAKEISAKAEKPKLYSMPQVQFPSASRLK</sequence>
<feature type="compositionally biased region" description="Basic and acidic residues" evidence="1">
    <location>
        <begin position="607"/>
        <end position="622"/>
    </location>
</feature>
<feature type="compositionally biased region" description="Basic and acidic residues" evidence="1">
    <location>
        <begin position="388"/>
        <end position="404"/>
    </location>
</feature>
<keyword evidence="3" id="KW-1185">Reference proteome</keyword>
<feature type="region of interest" description="Disordered" evidence="1">
    <location>
        <begin position="148"/>
        <end position="190"/>
    </location>
</feature>
<organism evidence="2 3">
    <name type="scientific">Cylindrotheca closterium</name>
    <dbReference type="NCBI Taxonomy" id="2856"/>
    <lineage>
        <taxon>Eukaryota</taxon>
        <taxon>Sar</taxon>
        <taxon>Stramenopiles</taxon>
        <taxon>Ochrophyta</taxon>
        <taxon>Bacillariophyta</taxon>
        <taxon>Bacillariophyceae</taxon>
        <taxon>Bacillariophycidae</taxon>
        <taxon>Bacillariales</taxon>
        <taxon>Bacillariaceae</taxon>
        <taxon>Cylindrotheca</taxon>
    </lineage>
</organism>
<evidence type="ECO:0000256" key="1">
    <source>
        <dbReference type="SAM" id="MobiDB-lite"/>
    </source>
</evidence>
<dbReference type="EMBL" id="CAKOGP040002336">
    <property type="protein sequence ID" value="CAJ1967590.1"/>
    <property type="molecule type" value="Genomic_DNA"/>
</dbReference>
<feature type="compositionally biased region" description="Acidic residues" evidence="1">
    <location>
        <begin position="159"/>
        <end position="171"/>
    </location>
</feature>
<feature type="compositionally biased region" description="Low complexity" evidence="1">
    <location>
        <begin position="178"/>
        <end position="189"/>
    </location>
</feature>
<comment type="caution">
    <text evidence="2">The sequence shown here is derived from an EMBL/GenBank/DDBJ whole genome shotgun (WGS) entry which is preliminary data.</text>
</comment>
<dbReference type="PANTHER" id="PTHR36812:SF9">
    <property type="entry name" value="MYB-LIKE PROTEIN X ISOFORM X1"/>
    <property type="match status" value="1"/>
</dbReference>
<feature type="compositionally biased region" description="Basic and acidic residues" evidence="1">
    <location>
        <begin position="29"/>
        <end position="40"/>
    </location>
</feature>
<protein>
    <submittedName>
        <fullName evidence="2">Uncharacterized protein</fullName>
    </submittedName>
</protein>
<name>A0AAD2JNY9_9STRA</name>
<feature type="compositionally biased region" description="Basic and acidic residues" evidence="1">
    <location>
        <begin position="243"/>
        <end position="254"/>
    </location>
</feature>
<proteinExistence type="predicted"/>
<feature type="region of interest" description="Disordered" evidence="1">
    <location>
        <begin position="217"/>
        <end position="269"/>
    </location>
</feature>
<reference evidence="2" key="1">
    <citation type="submission" date="2023-08" db="EMBL/GenBank/DDBJ databases">
        <authorList>
            <person name="Audoor S."/>
            <person name="Bilcke G."/>
        </authorList>
    </citation>
    <scope>NUCLEOTIDE SEQUENCE</scope>
</reference>
<evidence type="ECO:0000313" key="3">
    <source>
        <dbReference type="Proteomes" id="UP001295423"/>
    </source>
</evidence>
<gene>
    <name evidence="2" type="ORF">CYCCA115_LOCUS22843</name>
</gene>
<evidence type="ECO:0000313" key="2">
    <source>
        <dbReference type="EMBL" id="CAJ1967590.1"/>
    </source>
</evidence>